<name>A0A7J7KRV6_BUGNE</name>
<dbReference type="AlphaFoldDB" id="A0A7J7KRV6"/>
<dbReference type="InterPro" id="IPR046437">
    <property type="entry name" value="Ser_Thr-PK_POLO_box_1_sf"/>
</dbReference>
<dbReference type="Pfam" id="PF18409">
    <property type="entry name" value="Plk4_PB2"/>
    <property type="match status" value="1"/>
</dbReference>
<dbReference type="InterPro" id="IPR000719">
    <property type="entry name" value="Prot_kinase_dom"/>
</dbReference>
<dbReference type="Gene3D" id="1.10.510.10">
    <property type="entry name" value="Transferase(Phosphotransferase) domain 1"/>
    <property type="match status" value="1"/>
</dbReference>
<dbReference type="OrthoDB" id="10004143at2759"/>
<dbReference type="GO" id="GO:0004674">
    <property type="term" value="F:protein serine/threonine kinase activity"/>
    <property type="evidence" value="ECO:0007669"/>
    <property type="project" value="UniProtKB-KW"/>
</dbReference>
<feature type="domain" description="Cryptic POLO box 1 (CPB1)" evidence="11">
    <location>
        <begin position="576"/>
        <end position="691"/>
    </location>
</feature>
<dbReference type="InterPro" id="IPR011009">
    <property type="entry name" value="Kinase-like_dom_sf"/>
</dbReference>
<dbReference type="Pfam" id="PF18190">
    <property type="entry name" value="Plk4_PB1"/>
    <property type="match status" value="1"/>
</dbReference>
<evidence type="ECO:0000259" key="9">
    <source>
        <dbReference type="PROSITE" id="PS50011"/>
    </source>
</evidence>
<dbReference type="EMBL" id="VXIV02000093">
    <property type="protein sequence ID" value="KAF6040930.1"/>
    <property type="molecule type" value="Genomic_DNA"/>
</dbReference>
<evidence type="ECO:0000313" key="13">
    <source>
        <dbReference type="EMBL" id="KAF6040930.1"/>
    </source>
</evidence>
<dbReference type="InterPro" id="IPR033698">
    <property type="entry name" value="POLO_box_Plk4_2"/>
</dbReference>
<dbReference type="SUPFAM" id="SSF82615">
    <property type="entry name" value="Polo-box domain"/>
    <property type="match status" value="1"/>
</dbReference>
<comment type="subcellular location">
    <subcellularLocation>
        <location evidence="1">Cytoplasm</location>
    </subcellularLocation>
</comment>
<dbReference type="Gene3D" id="3.30.1120.130">
    <property type="match status" value="1"/>
</dbReference>
<dbReference type="GO" id="GO:0005737">
    <property type="term" value="C:cytoplasm"/>
    <property type="evidence" value="ECO:0007669"/>
    <property type="project" value="UniProtKB-SubCell"/>
</dbReference>
<evidence type="ECO:0000256" key="6">
    <source>
        <dbReference type="ARBA" id="ARBA00022840"/>
    </source>
</evidence>
<dbReference type="GO" id="GO:0005634">
    <property type="term" value="C:nucleus"/>
    <property type="evidence" value="ECO:0007669"/>
    <property type="project" value="TreeGrafter"/>
</dbReference>
<dbReference type="SUPFAM" id="SSF56112">
    <property type="entry name" value="Protein kinase-like (PK-like)"/>
    <property type="match status" value="1"/>
</dbReference>
<dbReference type="PROSITE" id="PS50011">
    <property type="entry name" value="PROTEIN_KINASE_DOM"/>
    <property type="match status" value="1"/>
</dbReference>
<dbReference type="InterPro" id="IPR047108">
    <property type="entry name" value="Plk4-like_POLO_box_2_sf"/>
</dbReference>
<reference evidence="13" key="1">
    <citation type="submission" date="2020-06" db="EMBL/GenBank/DDBJ databases">
        <title>Draft genome of Bugula neritina, a colonial animal packing powerful symbionts and potential medicines.</title>
        <authorList>
            <person name="Rayko M."/>
        </authorList>
    </citation>
    <scope>NUCLEOTIDE SEQUENCE [LARGE SCALE GENOMIC DNA]</scope>
    <source>
        <strain evidence="13">Kwan_BN1</strain>
    </source>
</reference>
<evidence type="ECO:0000259" key="12">
    <source>
        <dbReference type="PROSITE" id="PS51985"/>
    </source>
</evidence>
<evidence type="ECO:0000313" key="14">
    <source>
        <dbReference type="Proteomes" id="UP000593567"/>
    </source>
</evidence>
<evidence type="ECO:0000256" key="2">
    <source>
        <dbReference type="ARBA" id="ARBA00022527"/>
    </source>
</evidence>
<dbReference type="PROSITE" id="PS50078">
    <property type="entry name" value="POLO_BOX"/>
    <property type="match status" value="1"/>
</dbReference>
<keyword evidence="7" id="KW-0832">Ubl conjugation</keyword>
<dbReference type="GO" id="GO:0005524">
    <property type="term" value="F:ATP binding"/>
    <property type="evidence" value="ECO:0007669"/>
    <property type="project" value="UniProtKB-KW"/>
</dbReference>
<keyword evidence="5" id="KW-0418">Kinase</keyword>
<comment type="caution">
    <text evidence="13">The sequence shown here is derived from an EMBL/GenBank/DDBJ whole genome shotgun (WGS) entry which is preliminary data.</text>
</comment>
<keyword evidence="6" id="KW-0067">ATP-binding</keyword>
<dbReference type="PANTHER" id="PTHR24345">
    <property type="entry name" value="SERINE/THREONINE-PROTEIN KINASE PLK"/>
    <property type="match status" value="1"/>
</dbReference>
<feature type="domain" description="Protein kinase" evidence="9">
    <location>
        <begin position="1"/>
        <end position="124"/>
    </location>
</feature>
<dbReference type="InterPro" id="IPR033699">
    <property type="entry name" value="POLO_box_Plk4_1"/>
</dbReference>
<keyword evidence="14" id="KW-1185">Reference proteome</keyword>
<evidence type="ECO:0000256" key="4">
    <source>
        <dbReference type="ARBA" id="ARBA00022741"/>
    </source>
</evidence>
<evidence type="ECO:0000259" key="11">
    <source>
        <dbReference type="PROSITE" id="PS51984"/>
    </source>
</evidence>
<dbReference type="Proteomes" id="UP000593567">
    <property type="component" value="Unassembled WGS sequence"/>
</dbReference>
<dbReference type="Gene3D" id="3.30.1120.120">
    <property type="match status" value="1"/>
</dbReference>
<dbReference type="PANTHER" id="PTHR24345:SF91">
    <property type="entry name" value="SERINE_THREONINE-PROTEIN KINASE PLK4"/>
    <property type="match status" value="1"/>
</dbReference>
<dbReference type="PROSITE" id="PS51985">
    <property type="entry name" value="CPB2"/>
    <property type="match status" value="1"/>
</dbReference>
<keyword evidence="2" id="KW-0723">Serine/threonine-protein kinase</keyword>
<feature type="domain" description="POLO box" evidence="10">
    <location>
        <begin position="874"/>
        <end position="950"/>
    </location>
</feature>
<dbReference type="CDD" id="cd13114">
    <property type="entry name" value="POLO_box_Plk4_1"/>
    <property type="match status" value="1"/>
</dbReference>
<evidence type="ECO:0000256" key="3">
    <source>
        <dbReference type="ARBA" id="ARBA00022679"/>
    </source>
</evidence>
<feature type="region of interest" description="Disordered" evidence="8">
    <location>
        <begin position="562"/>
        <end position="592"/>
    </location>
</feature>
<dbReference type="PROSITE" id="PS51984">
    <property type="entry name" value="CPB1"/>
    <property type="match status" value="1"/>
</dbReference>
<evidence type="ECO:0000256" key="1">
    <source>
        <dbReference type="ARBA" id="ARBA00004496"/>
    </source>
</evidence>
<feature type="compositionally biased region" description="Low complexity" evidence="8">
    <location>
        <begin position="562"/>
        <end position="571"/>
    </location>
</feature>
<evidence type="ECO:0000259" key="10">
    <source>
        <dbReference type="PROSITE" id="PS50078"/>
    </source>
</evidence>
<dbReference type="Pfam" id="PF00069">
    <property type="entry name" value="Pkinase"/>
    <property type="match status" value="1"/>
</dbReference>
<feature type="region of interest" description="Disordered" evidence="8">
    <location>
        <begin position="352"/>
        <end position="374"/>
    </location>
</feature>
<dbReference type="Gene3D" id="2.40.50.930">
    <property type="match status" value="1"/>
</dbReference>
<keyword evidence="4" id="KW-0547">Nucleotide-binding</keyword>
<evidence type="ECO:0000256" key="8">
    <source>
        <dbReference type="SAM" id="MobiDB-lite"/>
    </source>
</evidence>
<proteinExistence type="predicted"/>
<protein>
    <submittedName>
        <fullName evidence="13">PLK4</fullName>
    </submittedName>
</protein>
<sequence length="950" mass="104599">MLLTDDLKVKIADFGLAAQLREPGEQHYTLCGTPNYISPEVAVRAAHSLETDLWSLGCVFYTLLVGKPPFDTEGAHPTLKKVVIGEYELPSHVSENAQNLIQSLLQRKPSERLKLEQILDHPFFTEDNHLQRTNEDSAYCTLDDTANTPTTTAFLKNTPINKLDTENHPISKLNIDDQPIILHKPDFPLNAQRKIIFSQNDEKEMTEGVRQEKINDLLVSQAGREASSAKLTGAAEILDSRVCGGDERTAPESVSKHTADMVAETANCAQTQVGSPPLAKKMQMKRVQHFLACFQPQPLTAYNYESDSSSILSDDSELSDSSYLSSTNAIICSQQGFTSDTQTTLQTGVEGMSVNIGEPGMTSTPIVERPSKSDLTEATQPAALAEFKLNERADCPLDRSPEAADRHTLPFFFADTLQALQARCKLFLEKCNTSCSPAKQRRTDCGVKPDDNMATQGVLQYPMPLQVGHFQGPMFTGRGRMLSPMSQNKGRSPGVVTSPVLHSKGSSLNAVLSPISQKMVLSPVLRPSQGASVSPQSQGLQTAVLSPISENQIIATAATMCSPCHSSSSSRQSKDSTGNGLQPLTSERLRPIRQKTRNAIVNILENGEVHLEFLKSRSPTSSVMEVLNISPDGTQVTVFRPPKDSGVTGDLLETPTSIPPTANTYTNHTLPKKYWKKYLYASRFIRMVKSKTPKVTYFSDQAKCMLMESAEDFEAIFYSGPKFSISSHHVKVIDPTGMNISFEMQSESTLLSAEVQTMWQHVQMCRDHCQSLEKLLSSAEMSISDSSHFPVIIGSRWSAGVTQSTNDSFAASPPRMLTCDIQPPTMCSFDGSLISSATTMNHPTSFSPDRRPMILPPYQRRASITTSDESSQIVMRKYVNGVGWASQLRNGSVCVQFDDGNQLTVYSHKSEVTFVFRSGLICNYNENDVLPEVVRRKLEILVHIVSMLSL</sequence>
<organism evidence="13 14">
    <name type="scientific">Bugula neritina</name>
    <name type="common">Brown bryozoan</name>
    <name type="synonym">Sertularia neritina</name>
    <dbReference type="NCBI Taxonomy" id="10212"/>
    <lineage>
        <taxon>Eukaryota</taxon>
        <taxon>Metazoa</taxon>
        <taxon>Spiralia</taxon>
        <taxon>Lophotrochozoa</taxon>
        <taxon>Bryozoa</taxon>
        <taxon>Gymnolaemata</taxon>
        <taxon>Cheilostomatida</taxon>
        <taxon>Flustrina</taxon>
        <taxon>Buguloidea</taxon>
        <taxon>Bugulidae</taxon>
        <taxon>Bugula</taxon>
    </lineage>
</organism>
<dbReference type="InterPro" id="IPR000959">
    <property type="entry name" value="POLO_box_dom"/>
</dbReference>
<keyword evidence="3" id="KW-0808">Transferase</keyword>
<evidence type="ECO:0000256" key="5">
    <source>
        <dbReference type="ARBA" id="ARBA00022777"/>
    </source>
</evidence>
<dbReference type="SMART" id="SM00220">
    <property type="entry name" value="S_TKc"/>
    <property type="match status" value="1"/>
</dbReference>
<gene>
    <name evidence="13" type="ORF">EB796_000771</name>
</gene>
<evidence type="ECO:0000256" key="7">
    <source>
        <dbReference type="ARBA" id="ARBA00022843"/>
    </source>
</evidence>
<feature type="domain" description="Cryptic POLO box 2 (CPB2)" evidence="12">
    <location>
        <begin position="692"/>
        <end position="803"/>
    </location>
</feature>
<accession>A0A7J7KRV6</accession>